<reference evidence="2" key="1">
    <citation type="journal article" date="2019" name="Int. J. Syst. Evol. Microbiol.">
        <title>The Global Catalogue of Microorganisms (GCM) 10K type strain sequencing project: providing services to taxonomists for standard genome sequencing and annotation.</title>
        <authorList>
            <consortium name="The Broad Institute Genomics Platform"/>
            <consortium name="The Broad Institute Genome Sequencing Center for Infectious Disease"/>
            <person name="Wu L."/>
            <person name="Ma J."/>
        </authorList>
    </citation>
    <scope>NUCLEOTIDE SEQUENCE [LARGE SCALE GENOMIC DNA]</scope>
    <source>
        <strain evidence="2">CCUG 58411</strain>
    </source>
</reference>
<protein>
    <submittedName>
        <fullName evidence="1">Uncharacterized protein</fullName>
    </submittedName>
</protein>
<evidence type="ECO:0000313" key="1">
    <source>
        <dbReference type="EMBL" id="MFD1122445.1"/>
    </source>
</evidence>
<dbReference type="Proteomes" id="UP001597206">
    <property type="component" value="Unassembled WGS sequence"/>
</dbReference>
<comment type="caution">
    <text evidence="1">The sequence shown here is derived from an EMBL/GenBank/DDBJ whole genome shotgun (WGS) entry which is preliminary data.</text>
</comment>
<proteinExistence type="predicted"/>
<dbReference type="RefSeq" id="WP_379032842.1">
    <property type="nucleotide sequence ID" value="NZ_JBHTLN010000001.1"/>
</dbReference>
<sequence>MFSVLRRTSTKVFFDDVELHDSVELESFIPWYLCQVAEYDEINQCYVSTMQLVSSIDSLISICQYYEVEHIYLVSPAYLNKSDGWRIDLLRAIHTCDIAENEIESTLMKFVLKNGQGLVYGHNQDLIGCDKAPFDLLIDFDQIKK</sequence>
<organism evidence="1 2">
    <name type="scientific">Methylophilus flavus</name>
    <dbReference type="NCBI Taxonomy" id="640084"/>
    <lineage>
        <taxon>Bacteria</taxon>
        <taxon>Pseudomonadati</taxon>
        <taxon>Pseudomonadota</taxon>
        <taxon>Betaproteobacteria</taxon>
        <taxon>Nitrosomonadales</taxon>
        <taxon>Methylophilaceae</taxon>
        <taxon>Methylophilus</taxon>
    </lineage>
</organism>
<keyword evidence="2" id="KW-1185">Reference proteome</keyword>
<gene>
    <name evidence="1" type="ORF">ACFQ2T_08030</name>
</gene>
<name>A0ABW3PJP5_9PROT</name>
<dbReference type="EMBL" id="JBHTLN010000001">
    <property type="protein sequence ID" value="MFD1122445.1"/>
    <property type="molecule type" value="Genomic_DNA"/>
</dbReference>
<evidence type="ECO:0000313" key="2">
    <source>
        <dbReference type="Proteomes" id="UP001597206"/>
    </source>
</evidence>
<accession>A0ABW3PJP5</accession>